<protein>
    <submittedName>
        <fullName evidence="1">Uncharacterized protein</fullName>
    </submittedName>
</protein>
<proteinExistence type="predicted"/>
<evidence type="ECO:0000313" key="1">
    <source>
        <dbReference type="EMBL" id="CAL1526639.1"/>
    </source>
</evidence>
<feature type="non-terminal residue" evidence="1">
    <location>
        <position position="86"/>
    </location>
</feature>
<organism evidence="1 2">
    <name type="scientific">Lymnaea stagnalis</name>
    <name type="common">Great pond snail</name>
    <name type="synonym">Helix stagnalis</name>
    <dbReference type="NCBI Taxonomy" id="6523"/>
    <lineage>
        <taxon>Eukaryota</taxon>
        <taxon>Metazoa</taxon>
        <taxon>Spiralia</taxon>
        <taxon>Lophotrochozoa</taxon>
        <taxon>Mollusca</taxon>
        <taxon>Gastropoda</taxon>
        <taxon>Heterobranchia</taxon>
        <taxon>Euthyneura</taxon>
        <taxon>Panpulmonata</taxon>
        <taxon>Hygrophila</taxon>
        <taxon>Lymnaeoidea</taxon>
        <taxon>Lymnaeidae</taxon>
        <taxon>Lymnaea</taxon>
    </lineage>
</organism>
<comment type="caution">
    <text evidence="1">The sequence shown here is derived from an EMBL/GenBank/DDBJ whole genome shotgun (WGS) entry which is preliminary data.</text>
</comment>
<sequence>NCPTRVSDEEREKLFRHYWKLENFKDKVDYIAGCVHEFAPLRPVSGRRSFSRRYMLKVNGKEERVCKEFFVSTFDISESTIVTYMG</sequence>
<gene>
    <name evidence="1" type="ORF">GSLYS_00000816001</name>
</gene>
<accession>A0AAV2H323</accession>
<name>A0AAV2H323_LYMST</name>
<keyword evidence="2" id="KW-1185">Reference proteome</keyword>
<feature type="non-terminal residue" evidence="1">
    <location>
        <position position="1"/>
    </location>
</feature>
<dbReference type="EMBL" id="CAXITT010000007">
    <property type="protein sequence ID" value="CAL1526639.1"/>
    <property type="molecule type" value="Genomic_DNA"/>
</dbReference>
<dbReference type="Proteomes" id="UP001497497">
    <property type="component" value="Unassembled WGS sequence"/>
</dbReference>
<dbReference type="AlphaFoldDB" id="A0AAV2H323"/>
<evidence type="ECO:0000313" key="2">
    <source>
        <dbReference type="Proteomes" id="UP001497497"/>
    </source>
</evidence>
<reference evidence="1 2" key="1">
    <citation type="submission" date="2024-04" db="EMBL/GenBank/DDBJ databases">
        <authorList>
            <consortium name="Genoscope - CEA"/>
            <person name="William W."/>
        </authorList>
    </citation>
    <scope>NUCLEOTIDE SEQUENCE [LARGE SCALE GENOMIC DNA]</scope>
</reference>